<accession>A0A8J8FGR2</accession>
<keyword evidence="2" id="KW-1185">Reference proteome</keyword>
<evidence type="ECO:0000313" key="2">
    <source>
        <dbReference type="Proteomes" id="UP000598971"/>
    </source>
</evidence>
<protein>
    <submittedName>
        <fullName evidence="1">Uncharacterized protein</fullName>
    </submittedName>
</protein>
<sequence>MELAKTRFSDTNRDDIVRYLEAGGNNNTEGLILSDKQMELYHRWQFAAEKIREQKYKREQISQFIIGAYGVSRDTAYRDIVNAEYVFAASYPLNKQFLIQNRIEFLQKKINDAFIDKDYASAAKLEKELREYIDMYPESKPIRAPKTINFIIQNNLIVTQLTADQAFAEAEVVIKELEGKDEF</sequence>
<dbReference type="EMBL" id="WHPF01000014">
    <property type="protein sequence ID" value="NNV57355.1"/>
    <property type="molecule type" value="Genomic_DNA"/>
</dbReference>
<organism evidence="1 2">
    <name type="scientific">Limnovirga soli</name>
    <dbReference type="NCBI Taxonomy" id="2656915"/>
    <lineage>
        <taxon>Bacteria</taxon>
        <taxon>Pseudomonadati</taxon>
        <taxon>Bacteroidota</taxon>
        <taxon>Chitinophagia</taxon>
        <taxon>Chitinophagales</taxon>
        <taxon>Chitinophagaceae</taxon>
        <taxon>Limnovirga</taxon>
    </lineage>
</organism>
<comment type="caution">
    <text evidence="1">The sequence shown here is derived from an EMBL/GenBank/DDBJ whole genome shotgun (WGS) entry which is preliminary data.</text>
</comment>
<reference evidence="1" key="1">
    <citation type="submission" date="2019-10" db="EMBL/GenBank/DDBJ databases">
        <title>Draft genome sequence of Panacibacter sp. KCS-6.</title>
        <authorList>
            <person name="Yim K.J."/>
        </authorList>
    </citation>
    <scope>NUCLEOTIDE SEQUENCE</scope>
    <source>
        <strain evidence="1">KCS-6</strain>
    </source>
</reference>
<evidence type="ECO:0000313" key="1">
    <source>
        <dbReference type="EMBL" id="NNV57355.1"/>
    </source>
</evidence>
<dbReference type="RefSeq" id="WP_171609302.1">
    <property type="nucleotide sequence ID" value="NZ_WHPF01000014.1"/>
</dbReference>
<name>A0A8J8FGR2_9BACT</name>
<gene>
    <name evidence="1" type="ORF">GD597_17925</name>
</gene>
<dbReference type="Proteomes" id="UP000598971">
    <property type="component" value="Unassembled WGS sequence"/>
</dbReference>
<proteinExistence type="predicted"/>
<dbReference type="AlphaFoldDB" id="A0A8J8FGR2"/>